<dbReference type="Proteomes" id="UP000198417">
    <property type="component" value="Unassembled WGS sequence"/>
</dbReference>
<keyword evidence="7" id="KW-1185">Reference proteome</keyword>
<proteinExistence type="predicted"/>
<dbReference type="AlphaFoldDB" id="A0A238Z3L8"/>
<evidence type="ECO:0000256" key="2">
    <source>
        <dbReference type="ARBA" id="ARBA00022692"/>
    </source>
</evidence>
<dbReference type="InterPro" id="IPR036640">
    <property type="entry name" value="ABC1_TM_sf"/>
</dbReference>
<gene>
    <name evidence="6" type="ORF">SAMN06265370_12327</name>
</gene>
<evidence type="ECO:0000256" key="5">
    <source>
        <dbReference type="SAM" id="Phobius"/>
    </source>
</evidence>
<evidence type="ECO:0000313" key="7">
    <source>
        <dbReference type="Proteomes" id="UP000198417"/>
    </source>
</evidence>
<dbReference type="OrthoDB" id="9770040at2"/>
<evidence type="ECO:0000313" key="6">
    <source>
        <dbReference type="EMBL" id="SNR77900.1"/>
    </source>
</evidence>
<name>A0A238Z3L8_9RHOB</name>
<comment type="subcellular location">
    <subcellularLocation>
        <location evidence="1">Cell membrane</location>
        <topology evidence="1">Multi-pass membrane protein</topology>
    </subcellularLocation>
</comment>
<keyword evidence="3 5" id="KW-1133">Transmembrane helix</keyword>
<accession>A0A238Z3L8</accession>
<dbReference type="GO" id="GO:0005886">
    <property type="term" value="C:plasma membrane"/>
    <property type="evidence" value="ECO:0007669"/>
    <property type="project" value="UniProtKB-SubCell"/>
</dbReference>
<protein>
    <submittedName>
        <fullName evidence="6">Uncharacterized protein</fullName>
    </submittedName>
</protein>
<keyword evidence="2 5" id="KW-0812">Transmembrane</keyword>
<evidence type="ECO:0000256" key="3">
    <source>
        <dbReference type="ARBA" id="ARBA00022989"/>
    </source>
</evidence>
<organism evidence="6 7">
    <name type="scientific">Puniceibacterium sediminis</name>
    <dbReference type="NCBI Taxonomy" id="1608407"/>
    <lineage>
        <taxon>Bacteria</taxon>
        <taxon>Pseudomonadati</taxon>
        <taxon>Pseudomonadota</taxon>
        <taxon>Alphaproteobacteria</taxon>
        <taxon>Rhodobacterales</taxon>
        <taxon>Paracoccaceae</taxon>
        <taxon>Puniceibacterium</taxon>
    </lineage>
</organism>
<dbReference type="EMBL" id="FZNN01000023">
    <property type="protein sequence ID" value="SNR77900.1"/>
    <property type="molecule type" value="Genomic_DNA"/>
</dbReference>
<feature type="transmembrane region" description="Helical" evidence="5">
    <location>
        <begin position="39"/>
        <end position="65"/>
    </location>
</feature>
<sequence length="94" mass="10437">MFRRFENLVDPFVDYAEANSPPTRLLPFLLSYAQPFRGLFIWSGITSVLVAAVEVGLIWAMGWIVDILVGGPSSGLAKHVEQRKLEKTQFAAAN</sequence>
<dbReference type="Gene3D" id="1.20.1560.10">
    <property type="entry name" value="ABC transporter type 1, transmembrane domain"/>
    <property type="match status" value="1"/>
</dbReference>
<dbReference type="SUPFAM" id="SSF90123">
    <property type="entry name" value="ABC transporter transmembrane region"/>
    <property type="match status" value="1"/>
</dbReference>
<evidence type="ECO:0000256" key="1">
    <source>
        <dbReference type="ARBA" id="ARBA00004651"/>
    </source>
</evidence>
<reference evidence="6 7" key="1">
    <citation type="submission" date="2017-06" db="EMBL/GenBank/DDBJ databases">
        <authorList>
            <person name="Kim H.J."/>
            <person name="Triplett B.A."/>
        </authorList>
    </citation>
    <scope>NUCLEOTIDE SEQUENCE [LARGE SCALE GENOMIC DNA]</scope>
    <source>
        <strain evidence="6 7">DSM 29052</strain>
    </source>
</reference>
<keyword evidence="4 5" id="KW-0472">Membrane</keyword>
<dbReference type="RefSeq" id="WP_089273271.1">
    <property type="nucleotide sequence ID" value="NZ_FZNN01000023.1"/>
</dbReference>
<evidence type="ECO:0000256" key="4">
    <source>
        <dbReference type="ARBA" id="ARBA00023136"/>
    </source>
</evidence>
<dbReference type="GO" id="GO:0005524">
    <property type="term" value="F:ATP binding"/>
    <property type="evidence" value="ECO:0007669"/>
    <property type="project" value="InterPro"/>
</dbReference>